<evidence type="ECO:0000313" key="4">
    <source>
        <dbReference type="Proteomes" id="UP000293089"/>
    </source>
</evidence>
<dbReference type="Gene3D" id="2.10.10.20">
    <property type="entry name" value="Carbohydrate-binding module superfamily 5/12"/>
    <property type="match status" value="1"/>
</dbReference>
<accession>A0ABY1W8X0</accession>
<dbReference type="Proteomes" id="UP000293089">
    <property type="component" value="Unassembled WGS sequence"/>
</dbReference>
<proteinExistence type="predicted"/>
<dbReference type="Gene3D" id="2.60.120.260">
    <property type="entry name" value="Galactose-binding domain-like"/>
    <property type="match status" value="1"/>
</dbReference>
<name>A0ABY1W8X0_9GAMM</name>
<dbReference type="SMART" id="SM00495">
    <property type="entry name" value="ChtBD3"/>
    <property type="match status" value="1"/>
</dbReference>
<reference evidence="3 4" key="1">
    <citation type="submission" date="2019-02" db="EMBL/GenBank/DDBJ databases">
        <title>WGS of Pseudoxanthomonas species novum from clinical isolates.</title>
        <authorList>
            <person name="Bernier A.-M."/>
            <person name="Bernard K."/>
            <person name="Vachon A."/>
        </authorList>
    </citation>
    <scope>NUCLEOTIDE SEQUENCE [LARGE SCALE GENOMIC DNA]</scope>
    <source>
        <strain evidence="4">NML 170316</strain>
    </source>
</reference>
<dbReference type="PANTHER" id="PTHR36251:SF2">
    <property type="entry name" value="GIFSY-2 PROPHAGE HOST SPECIFICITY PROTEIN J, PHAGE LAMBDA"/>
    <property type="match status" value="1"/>
</dbReference>
<dbReference type="SUPFAM" id="SSF51055">
    <property type="entry name" value="Carbohydrate binding domain"/>
    <property type="match status" value="1"/>
</dbReference>
<gene>
    <name evidence="3" type="ORF">EA658_20340</name>
</gene>
<dbReference type="EMBL" id="SHME01000009">
    <property type="protein sequence ID" value="TAA16236.1"/>
    <property type="molecule type" value="Genomic_DNA"/>
</dbReference>
<keyword evidence="4" id="KW-1185">Reference proteome</keyword>
<evidence type="ECO:0000259" key="2">
    <source>
        <dbReference type="SMART" id="SM00495"/>
    </source>
</evidence>
<protein>
    <recommendedName>
        <fullName evidence="2">Chitin-binding type-3 domain-containing protein</fullName>
    </recommendedName>
</protein>
<dbReference type="InterPro" id="IPR003610">
    <property type="entry name" value="CBM5/12"/>
</dbReference>
<feature type="domain" description="Chitin-binding type-3" evidence="2">
    <location>
        <begin position="355"/>
        <end position="400"/>
    </location>
</feature>
<dbReference type="InterPro" id="IPR053171">
    <property type="entry name" value="Viral_Tip_Attach_Protein"/>
</dbReference>
<feature type="non-terminal residue" evidence="3">
    <location>
        <position position="1"/>
    </location>
</feature>
<evidence type="ECO:0000256" key="1">
    <source>
        <dbReference type="ARBA" id="ARBA00022801"/>
    </source>
</evidence>
<organism evidence="3 4">
    <name type="scientific">Pseudoxanthomonas winnipegensis</name>
    <dbReference type="NCBI Taxonomy" id="2480810"/>
    <lineage>
        <taxon>Bacteria</taxon>
        <taxon>Pseudomonadati</taxon>
        <taxon>Pseudomonadota</taxon>
        <taxon>Gammaproteobacteria</taxon>
        <taxon>Lysobacterales</taxon>
        <taxon>Lysobacteraceae</taxon>
        <taxon>Pseudoxanthomonas</taxon>
    </lineage>
</organism>
<evidence type="ECO:0000313" key="3">
    <source>
        <dbReference type="EMBL" id="TAA16236.1"/>
    </source>
</evidence>
<dbReference type="PANTHER" id="PTHR36251">
    <property type="entry name" value="FELS-1 PROPHAGE HOST SPECIFICITY PROTEIN-RELATED"/>
    <property type="match status" value="1"/>
</dbReference>
<dbReference type="InterPro" id="IPR036573">
    <property type="entry name" value="CBM_sf_5/12"/>
</dbReference>
<comment type="caution">
    <text evidence="3">The sequence shown here is derived from an EMBL/GenBank/DDBJ whole genome shotgun (WGS) entry which is preliminary data.</text>
</comment>
<keyword evidence="1" id="KW-0378">Hydrolase</keyword>
<sequence length="857" mass="89775">IALAEEWPADAALPGSGAANPAHDTIWVYDFKQTPGYRVRVVSIEPEGDMKGAAVAVVPEGPEFWQYVLRGNYIPPANQSLLQTRPIASNLVISEEQTVQGDTVFTELVATFDITGPASRTVVLSDLDRNGELEQVAETTTRTARWRIPGAGTYPITVRPYSPDGFAGVAVSAIYTTQGADAPPVLVDTFTIEELSGGVRRYSWGYSDDTIQSADFAGVEIRYTAGSVTAPDWETMTPLGDTGYHAAAFEAVLPASGTWTFACRSRNTSGTLSPDARIVTQTLGANLGQQLGDLGDASAAAQAAITQEIVDRFNADAAAIAQAAQDATDKANAARDAAIAHADVIGAQVADIIGADEWVTGKDYPKGDLVKHNGTLYRALRANNSVEPGASGSSNDWQSVGNYDSLGEAVAASISMGTANASAIASEAQQLDAVQARMPAGAGQLATQASVATEQQARVDGDNALASRTSTIEGRMPTGTDKLANEARVVTAENASVTRDNALGTRVDGVQAKLPADGGRSASEANVTSFAQASVDRDNALSTRVDTAQTTANGAQNTAASALNASNTNATAITGVRSQLRAGSGNLASNTAFEVDIAGWSTGFSNNGKSATYTRDPSGTNYVPSGGHTIGIQPSGATTGVVYLDGPLVQVESGTRYCYSAYVMSNRAGASIRLTPVRYDGQEQTELNPGREPEVNPTDPTLATQWDRQAIFYTPTDGIRWVRLRFRQNASGGTAPFSQIYHPMLEVATADQTAPSPWSPSATGLDNKYASVTQSLSTSLNTLTGQFNAKYTLALNVNGYVSGVTSVNNGTTSTFDVLADTVRFLAPNGGARTEFSNGNWRVYDTNGVLVTAMGINI</sequence>